<gene>
    <name evidence="1" type="ORF">BpHYR1_049299</name>
</gene>
<organism evidence="1 2">
    <name type="scientific">Brachionus plicatilis</name>
    <name type="common">Marine rotifer</name>
    <name type="synonym">Brachionus muelleri</name>
    <dbReference type="NCBI Taxonomy" id="10195"/>
    <lineage>
        <taxon>Eukaryota</taxon>
        <taxon>Metazoa</taxon>
        <taxon>Spiralia</taxon>
        <taxon>Gnathifera</taxon>
        <taxon>Rotifera</taxon>
        <taxon>Eurotatoria</taxon>
        <taxon>Monogononta</taxon>
        <taxon>Pseudotrocha</taxon>
        <taxon>Ploima</taxon>
        <taxon>Brachionidae</taxon>
        <taxon>Brachionus</taxon>
    </lineage>
</organism>
<sequence>MFHLIFHRHKILYLLDTETVDIVTFVTVNELTLTLLKLSNSKITTIDPDSVPHMTPVPFVSITTIRLLVSKVKVLITSPVEML</sequence>
<dbReference type="EMBL" id="REGN01001553">
    <property type="protein sequence ID" value="RNA33908.1"/>
    <property type="molecule type" value="Genomic_DNA"/>
</dbReference>
<accession>A0A3M7SEB0</accession>
<dbReference type="Proteomes" id="UP000276133">
    <property type="component" value="Unassembled WGS sequence"/>
</dbReference>
<evidence type="ECO:0000313" key="2">
    <source>
        <dbReference type="Proteomes" id="UP000276133"/>
    </source>
</evidence>
<comment type="caution">
    <text evidence="1">The sequence shown here is derived from an EMBL/GenBank/DDBJ whole genome shotgun (WGS) entry which is preliminary data.</text>
</comment>
<protein>
    <submittedName>
        <fullName evidence="1">Uncharacterized protein</fullName>
    </submittedName>
</protein>
<evidence type="ECO:0000313" key="1">
    <source>
        <dbReference type="EMBL" id="RNA33908.1"/>
    </source>
</evidence>
<proteinExistence type="predicted"/>
<reference evidence="1 2" key="1">
    <citation type="journal article" date="2018" name="Sci. Rep.">
        <title>Genomic signatures of local adaptation to the degree of environmental predictability in rotifers.</title>
        <authorList>
            <person name="Franch-Gras L."/>
            <person name="Hahn C."/>
            <person name="Garcia-Roger E.M."/>
            <person name="Carmona M.J."/>
            <person name="Serra M."/>
            <person name="Gomez A."/>
        </authorList>
    </citation>
    <scope>NUCLEOTIDE SEQUENCE [LARGE SCALE GENOMIC DNA]</scope>
    <source>
        <strain evidence="1">HYR1</strain>
    </source>
</reference>
<keyword evidence="2" id="KW-1185">Reference proteome</keyword>
<name>A0A3M7SEB0_BRAPC</name>
<dbReference type="AlphaFoldDB" id="A0A3M7SEB0"/>